<feature type="transmembrane region" description="Helical" evidence="1">
    <location>
        <begin position="12"/>
        <end position="29"/>
    </location>
</feature>
<dbReference type="AlphaFoldDB" id="A0A6P1T5U8"/>
<keyword evidence="1" id="KW-1133">Transmembrane helix</keyword>
<proteinExistence type="predicted"/>
<sequence>MRPEIGRMLSGWAPHGAELTLIALFWFAGGRLLWMAVVREGWVLGFVALAFLAVGSGLAFALRQKHRFGLAADGRGVVEITEARIAYFSADGGAFLDRDALTSVDLITRETGSYWILRQDSGPDVAIPHAAAGAGELQDLFAGLSGFDMETALRRLEHKPARGGLLWRLESEPTGLTQIRK</sequence>
<accession>A0A6P1T5U8</accession>
<evidence type="ECO:0000313" key="3">
    <source>
        <dbReference type="Proteomes" id="UP000464495"/>
    </source>
</evidence>
<dbReference type="KEGG" id="amaq:GO499_12505"/>
<name>A0A6P1T5U8_9RHOB</name>
<feature type="transmembrane region" description="Helical" evidence="1">
    <location>
        <begin position="41"/>
        <end position="62"/>
    </location>
</feature>
<evidence type="ECO:0000313" key="2">
    <source>
        <dbReference type="EMBL" id="QHQ35932.1"/>
    </source>
</evidence>
<keyword evidence="3" id="KW-1185">Reference proteome</keyword>
<dbReference type="EMBL" id="CP046620">
    <property type="protein sequence ID" value="QHQ35932.1"/>
    <property type="molecule type" value="Genomic_DNA"/>
</dbReference>
<keyword evidence="1" id="KW-0472">Membrane</keyword>
<reference evidence="2 3" key="1">
    <citation type="submission" date="2019-12" db="EMBL/GenBank/DDBJ databases">
        <title>Complete genome sequence of Algicella marina strain 9Alg 56(T) isolated from the red alga Tichocarpus crinitus.</title>
        <authorList>
            <person name="Kim S.-G."/>
            <person name="Nedashkovskaya O.I."/>
        </authorList>
    </citation>
    <scope>NUCLEOTIDE SEQUENCE [LARGE SCALE GENOMIC DNA]</scope>
    <source>
        <strain evidence="2 3">9Alg 56</strain>
    </source>
</reference>
<gene>
    <name evidence="2" type="ORF">GO499_12505</name>
</gene>
<dbReference type="Proteomes" id="UP000464495">
    <property type="component" value="Chromosome"/>
</dbReference>
<evidence type="ECO:0000256" key="1">
    <source>
        <dbReference type="SAM" id="Phobius"/>
    </source>
</evidence>
<keyword evidence="1" id="KW-0812">Transmembrane</keyword>
<protein>
    <submittedName>
        <fullName evidence="2">Uncharacterized protein</fullName>
    </submittedName>
</protein>
<organism evidence="2 3">
    <name type="scientific">Algicella marina</name>
    <dbReference type="NCBI Taxonomy" id="2683284"/>
    <lineage>
        <taxon>Bacteria</taxon>
        <taxon>Pseudomonadati</taxon>
        <taxon>Pseudomonadota</taxon>
        <taxon>Alphaproteobacteria</taxon>
        <taxon>Rhodobacterales</taxon>
        <taxon>Paracoccaceae</taxon>
        <taxon>Algicella</taxon>
    </lineage>
</organism>